<comment type="function">
    <text evidence="1">May play a role in mRNA splicing.</text>
</comment>
<protein>
    <recommendedName>
        <fullName evidence="9">U4/U6.U5 small nuclear ribonucleoprotein 27kDa protein domain-containing protein</fullName>
    </recommendedName>
</protein>
<accession>A0A4T0JH99</accession>
<feature type="domain" description="U4/U6.U5 small nuclear ribonucleoprotein 27kDa protein" evidence="9">
    <location>
        <begin position="155"/>
        <end position="207"/>
    </location>
</feature>
<evidence type="ECO:0000256" key="2">
    <source>
        <dbReference type="ARBA" id="ARBA00004123"/>
    </source>
</evidence>
<dbReference type="PANTHER" id="PTHR31077">
    <property type="entry name" value="U4/U6.U5 SMALL NUCLEAR RIBONUCLEOPROTEIN 27 KDA PROTEIN"/>
    <property type="match status" value="1"/>
</dbReference>
<keyword evidence="5" id="KW-0507">mRNA processing</keyword>
<dbReference type="OrthoDB" id="21368at2759"/>
<keyword evidence="7" id="KW-0539">Nucleus</keyword>
<evidence type="ECO:0000259" key="9">
    <source>
        <dbReference type="Pfam" id="PF08648"/>
    </source>
</evidence>
<feature type="compositionally biased region" description="Basic and acidic residues" evidence="8">
    <location>
        <begin position="20"/>
        <end position="64"/>
    </location>
</feature>
<comment type="subunit">
    <text evidence="4">Part of a tri-snRNP complex.</text>
</comment>
<comment type="caution">
    <text evidence="10">The sequence shown here is derived from an EMBL/GenBank/DDBJ whole genome shotgun (WGS) entry which is preliminary data.</text>
</comment>
<dbReference type="Proteomes" id="UP000310689">
    <property type="component" value="Unassembled WGS sequence"/>
</dbReference>
<evidence type="ECO:0000256" key="4">
    <source>
        <dbReference type="ARBA" id="ARBA00011825"/>
    </source>
</evidence>
<dbReference type="Proteomes" id="UP000306954">
    <property type="component" value="Unassembled WGS sequence"/>
</dbReference>
<evidence type="ECO:0000256" key="3">
    <source>
        <dbReference type="ARBA" id="ARBA00008218"/>
    </source>
</evidence>
<evidence type="ECO:0000256" key="1">
    <source>
        <dbReference type="ARBA" id="ARBA00003632"/>
    </source>
</evidence>
<dbReference type="InterPro" id="IPR013957">
    <property type="entry name" value="SNRNP27"/>
</dbReference>
<comment type="subcellular location">
    <subcellularLocation>
        <location evidence="2">Nucleus</location>
    </subcellularLocation>
</comment>
<dbReference type="GO" id="GO:0006397">
    <property type="term" value="P:mRNA processing"/>
    <property type="evidence" value="ECO:0007669"/>
    <property type="project" value="UniProtKB-KW"/>
</dbReference>
<evidence type="ECO:0000256" key="6">
    <source>
        <dbReference type="ARBA" id="ARBA00023187"/>
    </source>
</evidence>
<evidence type="ECO:0000313" key="11">
    <source>
        <dbReference type="EMBL" id="TIB30296.1"/>
    </source>
</evidence>
<name>A0A4T0JH99_WALIC</name>
<evidence type="ECO:0000256" key="8">
    <source>
        <dbReference type="SAM" id="MobiDB-lite"/>
    </source>
</evidence>
<dbReference type="GO" id="GO:0071011">
    <property type="term" value="C:precatalytic spliceosome"/>
    <property type="evidence" value="ECO:0007669"/>
    <property type="project" value="TreeGrafter"/>
</dbReference>
<dbReference type="EMBL" id="SPOI01000267">
    <property type="protein sequence ID" value="TIB30296.1"/>
    <property type="molecule type" value="Genomic_DNA"/>
</dbReference>
<comment type="similarity">
    <text evidence="3">Belongs to the SNUT3 family.</text>
</comment>
<gene>
    <name evidence="11" type="ORF">E3P86_03533</name>
    <name evidence="10" type="ORF">E3P90_03372</name>
</gene>
<feature type="region of interest" description="Disordered" evidence="8">
    <location>
        <begin position="15"/>
        <end position="194"/>
    </location>
</feature>
<feature type="compositionally biased region" description="Acidic residues" evidence="8">
    <location>
        <begin position="142"/>
        <end position="153"/>
    </location>
</feature>
<evidence type="ECO:0000313" key="13">
    <source>
        <dbReference type="Proteomes" id="UP000310689"/>
    </source>
</evidence>
<proteinExistence type="inferred from homology"/>
<keyword evidence="6" id="KW-0508">mRNA splicing</keyword>
<dbReference type="EMBL" id="SPOF01000045">
    <property type="protein sequence ID" value="TIB09208.1"/>
    <property type="molecule type" value="Genomic_DNA"/>
</dbReference>
<evidence type="ECO:0000256" key="5">
    <source>
        <dbReference type="ARBA" id="ARBA00022664"/>
    </source>
</evidence>
<dbReference type="PANTHER" id="PTHR31077:SF1">
    <property type="entry name" value="U4_U6.U5 SMALL NUCLEAR RIBONUCLEOPROTEIN 27 KDA PROTEIN"/>
    <property type="match status" value="1"/>
</dbReference>
<evidence type="ECO:0000313" key="12">
    <source>
        <dbReference type="Proteomes" id="UP000306954"/>
    </source>
</evidence>
<feature type="compositionally biased region" description="Basic and acidic residues" evidence="8">
    <location>
        <begin position="90"/>
        <end position="141"/>
    </location>
</feature>
<dbReference type="GO" id="GO:0008380">
    <property type="term" value="P:RNA splicing"/>
    <property type="evidence" value="ECO:0007669"/>
    <property type="project" value="UniProtKB-KW"/>
</dbReference>
<dbReference type="AlphaFoldDB" id="A0A4T0JH99"/>
<feature type="compositionally biased region" description="Basic residues" evidence="8">
    <location>
        <begin position="65"/>
        <end position="76"/>
    </location>
</feature>
<organism evidence="10 12">
    <name type="scientific">Wallemia ichthyophaga</name>
    <dbReference type="NCBI Taxonomy" id="245174"/>
    <lineage>
        <taxon>Eukaryota</taxon>
        <taxon>Fungi</taxon>
        <taxon>Dikarya</taxon>
        <taxon>Basidiomycota</taxon>
        <taxon>Wallemiomycotina</taxon>
        <taxon>Wallemiomycetes</taxon>
        <taxon>Wallemiales</taxon>
        <taxon>Wallemiaceae</taxon>
        <taxon>Wallemia</taxon>
    </lineage>
</organism>
<dbReference type="Pfam" id="PF08648">
    <property type="entry name" value="SNRNP27"/>
    <property type="match status" value="1"/>
</dbReference>
<sequence length="209" mass="24207">MVAGQRVISVTIMLDYGDGGDGRRYGRNSRDDRRSDKDERHWRAERDIRDGRSRRDVRDADSRGGRRRSRSPRHRPTRAETSHHKVGGLDLRDGSAADRERMLKQIQSKEAEEERKRVEEEHRAIEEGERKAKDAEQRKPEDQEEEDDDEVDQDTLAMQQMMGFGGFDSTKGKKVSGNEEGAAKVHQPRTYRQYMNRVGGFNRALDKPK</sequence>
<evidence type="ECO:0000313" key="10">
    <source>
        <dbReference type="EMBL" id="TIB09208.1"/>
    </source>
</evidence>
<evidence type="ECO:0000256" key="7">
    <source>
        <dbReference type="ARBA" id="ARBA00023242"/>
    </source>
</evidence>
<reference evidence="12 13" key="1">
    <citation type="submission" date="2019-03" db="EMBL/GenBank/DDBJ databases">
        <title>Sequencing 23 genomes of Wallemia ichthyophaga.</title>
        <authorList>
            <person name="Gostincar C."/>
        </authorList>
    </citation>
    <scope>NUCLEOTIDE SEQUENCE [LARGE SCALE GENOMIC DNA]</scope>
    <source>
        <strain evidence="11 13">EXF-6200</strain>
        <strain evidence="10 12">EXF-8621</strain>
    </source>
</reference>